<evidence type="ECO:0000256" key="3">
    <source>
        <dbReference type="SAM" id="Coils"/>
    </source>
</evidence>
<comment type="subcellular location">
    <subcellularLocation>
        <location evidence="2">Cytoplasm</location>
        <location evidence="2">Nucleoid</location>
    </subcellularLocation>
</comment>
<keyword evidence="1 2" id="KW-0238">DNA-binding</keyword>
<dbReference type="GO" id="GO:0005829">
    <property type="term" value="C:cytosol"/>
    <property type="evidence" value="ECO:0007669"/>
    <property type="project" value="TreeGrafter"/>
</dbReference>
<evidence type="ECO:0000256" key="1">
    <source>
        <dbReference type="ARBA" id="ARBA00023125"/>
    </source>
</evidence>
<evidence type="ECO:0000313" key="5">
    <source>
        <dbReference type="Proteomes" id="UP000190837"/>
    </source>
</evidence>
<sequence>MMLPGKLGTMMKKAQEMQENMQKMQAELANRHIVGIAGAGAVKVTLNGHYACQRVELTEEALKEDKDMLEALLAAAISDASAKVNAMTQEEMANLTGGMGLPGGFKLPF</sequence>
<accession>A0A1C3H603</accession>
<evidence type="ECO:0000313" key="4">
    <source>
        <dbReference type="EMBL" id="SAM68939.1"/>
    </source>
</evidence>
<dbReference type="PIRSF" id="PIRSF004555">
    <property type="entry name" value="UCP004555"/>
    <property type="match status" value="1"/>
</dbReference>
<keyword evidence="3" id="KW-0175">Coiled coil</keyword>
<dbReference type="PANTHER" id="PTHR33449">
    <property type="entry name" value="NUCLEOID-ASSOCIATED PROTEIN YBAB"/>
    <property type="match status" value="1"/>
</dbReference>
<dbReference type="SUPFAM" id="SSF82607">
    <property type="entry name" value="YbaB-like"/>
    <property type="match status" value="1"/>
</dbReference>
<name>A0A1C3H603_9GAMM</name>
<keyword evidence="2" id="KW-0963">Cytoplasm</keyword>
<proteinExistence type="inferred from homology"/>
<dbReference type="AlphaFoldDB" id="A0A1C3H603"/>
<protein>
    <recommendedName>
        <fullName evidence="2">Nucleoid-associated protein CHUV0807_1987</fullName>
    </recommendedName>
</protein>
<dbReference type="EMBL" id="FKLO01000067">
    <property type="protein sequence ID" value="SAM68939.1"/>
    <property type="molecule type" value="Genomic_DNA"/>
</dbReference>
<dbReference type="Gene3D" id="3.30.1310.10">
    <property type="entry name" value="Nucleoid-associated protein YbaB-like domain"/>
    <property type="match status" value="1"/>
</dbReference>
<feature type="coiled-coil region" evidence="3">
    <location>
        <begin position="7"/>
        <end position="72"/>
    </location>
</feature>
<evidence type="ECO:0000256" key="2">
    <source>
        <dbReference type="HAMAP-Rule" id="MF_00274"/>
    </source>
</evidence>
<gene>
    <name evidence="4" type="ORF">CHUV0807_1987</name>
</gene>
<reference evidence="5" key="1">
    <citation type="submission" date="2016-04" db="EMBL/GenBank/DDBJ databases">
        <authorList>
            <person name="Tagini F."/>
        </authorList>
    </citation>
    <scope>NUCLEOTIDE SEQUENCE [LARGE SCALE GENOMIC DNA]</scope>
    <source>
        <strain evidence="5">CHUV0807</strain>
    </source>
</reference>
<dbReference type="NCBIfam" id="TIGR00103">
    <property type="entry name" value="DNA_YbaB_EbfC"/>
    <property type="match status" value="1"/>
</dbReference>
<dbReference type="Pfam" id="PF02575">
    <property type="entry name" value="YbaB_DNA_bd"/>
    <property type="match status" value="1"/>
</dbReference>
<dbReference type="OMA" id="MGNMMKQ"/>
<dbReference type="PANTHER" id="PTHR33449:SF1">
    <property type="entry name" value="NUCLEOID-ASSOCIATED PROTEIN YBAB"/>
    <property type="match status" value="1"/>
</dbReference>
<dbReference type="HAMAP" id="MF_00274">
    <property type="entry name" value="DNA_YbaB_EbfC"/>
    <property type="match status" value="1"/>
</dbReference>
<comment type="subunit">
    <text evidence="2">Homodimer.</text>
</comment>
<dbReference type="GO" id="GO:0043590">
    <property type="term" value="C:bacterial nucleoid"/>
    <property type="evidence" value="ECO:0007669"/>
    <property type="project" value="UniProtKB-UniRule"/>
</dbReference>
<organism evidence="4 5">
    <name type="scientific">Cardiobacterium hominis</name>
    <dbReference type="NCBI Taxonomy" id="2718"/>
    <lineage>
        <taxon>Bacteria</taxon>
        <taxon>Pseudomonadati</taxon>
        <taxon>Pseudomonadota</taxon>
        <taxon>Gammaproteobacteria</taxon>
        <taxon>Cardiobacteriales</taxon>
        <taxon>Cardiobacteriaceae</taxon>
        <taxon>Cardiobacterium</taxon>
    </lineage>
</organism>
<dbReference type="Proteomes" id="UP000190837">
    <property type="component" value="Unassembled WGS sequence"/>
</dbReference>
<comment type="similarity">
    <text evidence="2">Belongs to the YbaB/EbfC family.</text>
</comment>
<dbReference type="InterPro" id="IPR004401">
    <property type="entry name" value="YbaB/EbfC"/>
</dbReference>
<dbReference type="InterPro" id="IPR036894">
    <property type="entry name" value="YbaB-like_sf"/>
</dbReference>
<comment type="function">
    <text evidence="2">Binds to DNA and alters its conformation. May be involved in regulation of gene expression, nucleoid organization and DNA protection.</text>
</comment>
<dbReference type="GO" id="GO:0003677">
    <property type="term" value="F:DNA binding"/>
    <property type="evidence" value="ECO:0007669"/>
    <property type="project" value="UniProtKB-UniRule"/>
</dbReference>